<keyword evidence="1 8" id="KW-0444">Lipid biosynthesis</keyword>
<comment type="catalytic activity">
    <reaction evidence="8">
        <text>apo-[ACP] + CoA = holo-[ACP] + adenosine 3',5'-bisphosphate + H(+)</text>
        <dbReference type="Rhea" id="RHEA:12068"/>
        <dbReference type="Rhea" id="RHEA-COMP:9685"/>
        <dbReference type="Rhea" id="RHEA-COMP:9690"/>
        <dbReference type="ChEBI" id="CHEBI:15378"/>
        <dbReference type="ChEBI" id="CHEBI:29999"/>
        <dbReference type="ChEBI" id="CHEBI:57287"/>
        <dbReference type="ChEBI" id="CHEBI:58343"/>
        <dbReference type="ChEBI" id="CHEBI:64479"/>
        <dbReference type="EC" id="2.7.8.7"/>
    </reaction>
</comment>
<keyword evidence="8" id="KW-0963">Cytoplasm</keyword>
<dbReference type="HAMAP" id="MF_00101">
    <property type="entry name" value="AcpS"/>
    <property type="match status" value="1"/>
</dbReference>
<evidence type="ECO:0000256" key="5">
    <source>
        <dbReference type="ARBA" id="ARBA00022842"/>
    </source>
</evidence>
<dbReference type="Pfam" id="PF01648">
    <property type="entry name" value="ACPS"/>
    <property type="match status" value="1"/>
</dbReference>
<evidence type="ECO:0000256" key="4">
    <source>
        <dbReference type="ARBA" id="ARBA00022832"/>
    </source>
</evidence>
<dbReference type="Gene3D" id="3.90.470.20">
    <property type="entry name" value="4'-phosphopantetheinyl transferase domain"/>
    <property type="match status" value="1"/>
</dbReference>
<dbReference type="SUPFAM" id="SSF56214">
    <property type="entry name" value="4'-phosphopantetheinyl transferase"/>
    <property type="match status" value="1"/>
</dbReference>
<keyword evidence="2 8" id="KW-0808">Transferase</keyword>
<dbReference type="EC" id="2.7.8.7" evidence="8"/>
<reference evidence="10" key="2">
    <citation type="submission" date="2021-04" db="EMBL/GenBank/DDBJ databases">
        <title>Isolation and characterization of a novel species of the genus Sulfurimonas.</title>
        <authorList>
            <person name="Fukui M."/>
        </authorList>
    </citation>
    <scope>NUCLEOTIDE SEQUENCE</scope>
    <source>
        <strain evidence="10">H1576</strain>
    </source>
</reference>
<dbReference type="NCBIfam" id="TIGR00516">
    <property type="entry name" value="acpS"/>
    <property type="match status" value="1"/>
</dbReference>
<dbReference type="Proteomes" id="UP000671852">
    <property type="component" value="Chromosome"/>
</dbReference>
<comment type="cofactor">
    <cofactor evidence="8">
        <name>Mg(2+)</name>
        <dbReference type="ChEBI" id="CHEBI:18420"/>
    </cofactor>
</comment>
<dbReference type="InterPro" id="IPR004568">
    <property type="entry name" value="Ppantetheine-prot_Trfase_dom"/>
</dbReference>
<feature type="binding site" evidence="8">
    <location>
        <position position="5"/>
    </location>
    <ligand>
        <name>Mg(2+)</name>
        <dbReference type="ChEBI" id="CHEBI:18420"/>
    </ligand>
</feature>
<gene>
    <name evidence="8" type="primary">acpS</name>
    <name evidence="10" type="ORF">GJV85_08325</name>
</gene>
<dbReference type="InterPro" id="IPR002582">
    <property type="entry name" value="ACPS"/>
</dbReference>
<evidence type="ECO:0000256" key="3">
    <source>
        <dbReference type="ARBA" id="ARBA00022723"/>
    </source>
</evidence>
<reference evidence="10" key="1">
    <citation type="submission" date="2019-11" db="EMBL/GenBank/DDBJ databases">
        <authorList>
            <person name="Kojima H."/>
        </authorList>
    </citation>
    <scope>NUCLEOTIDE SEQUENCE</scope>
    <source>
        <strain evidence="10">H1576</strain>
    </source>
</reference>
<keyword evidence="7 8" id="KW-0275">Fatty acid biosynthesis</keyword>
<evidence type="ECO:0000313" key="11">
    <source>
        <dbReference type="Proteomes" id="UP000671852"/>
    </source>
</evidence>
<organism evidence="10 11">
    <name type="scientific">Sulfurimonas aquatica</name>
    <dbReference type="NCBI Taxonomy" id="2672570"/>
    <lineage>
        <taxon>Bacteria</taxon>
        <taxon>Pseudomonadati</taxon>
        <taxon>Campylobacterota</taxon>
        <taxon>Epsilonproteobacteria</taxon>
        <taxon>Campylobacterales</taxon>
        <taxon>Sulfurimonadaceae</taxon>
        <taxon>Sulfurimonas</taxon>
    </lineage>
</organism>
<keyword evidence="3 8" id="KW-0479">Metal-binding</keyword>
<keyword evidence="6 8" id="KW-0443">Lipid metabolism</keyword>
<evidence type="ECO:0000256" key="2">
    <source>
        <dbReference type="ARBA" id="ARBA00022679"/>
    </source>
</evidence>
<keyword evidence="11" id="KW-1185">Reference proteome</keyword>
<evidence type="ECO:0000256" key="1">
    <source>
        <dbReference type="ARBA" id="ARBA00022516"/>
    </source>
</evidence>
<accession>A0A975B0R4</accession>
<dbReference type="GO" id="GO:0008897">
    <property type="term" value="F:holo-[acyl-carrier-protein] synthase activity"/>
    <property type="evidence" value="ECO:0007669"/>
    <property type="project" value="UniProtKB-UniRule"/>
</dbReference>
<dbReference type="InterPro" id="IPR037143">
    <property type="entry name" value="4-PPantetheinyl_Trfase_dom_sf"/>
</dbReference>
<dbReference type="AlphaFoldDB" id="A0A975B0R4"/>
<evidence type="ECO:0000256" key="8">
    <source>
        <dbReference type="HAMAP-Rule" id="MF_00101"/>
    </source>
</evidence>
<feature type="binding site" evidence="8">
    <location>
        <position position="50"/>
    </location>
    <ligand>
        <name>Mg(2+)</name>
        <dbReference type="ChEBI" id="CHEBI:18420"/>
    </ligand>
</feature>
<dbReference type="RefSeq" id="WP_207560932.1">
    <property type="nucleotide sequence ID" value="NZ_CP046072.1"/>
</dbReference>
<dbReference type="KEGG" id="saqt:GJV85_08325"/>
<comment type="function">
    <text evidence="8">Transfers the 4'-phosphopantetheine moiety from coenzyme A to a Ser of acyl-carrier-protein.</text>
</comment>
<evidence type="ECO:0000259" key="9">
    <source>
        <dbReference type="Pfam" id="PF01648"/>
    </source>
</evidence>
<keyword evidence="5 8" id="KW-0460">Magnesium</keyword>
<dbReference type="GO" id="GO:0006633">
    <property type="term" value="P:fatty acid biosynthetic process"/>
    <property type="evidence" value="ECO:0007669"/>
    <property type="project" value="UniProtKB-UniRule"/>
</dbReference>
<comment type="subcellular location">
    <subcellularLocation>
        <location evidence="8">Cytoplasm</location>
    </subcellularLocation>
</comment>
<protein>
    <recommendedName>
        <fullName evidence="8">Holo-[acyl-carrier-protein] synthase</fullName>
        <shortName evidence="8">Holo-ACP synthase</shortName>
        <ecNumber evidence="8">2.7.8.7</ecNumber>
    </recommendedName>
    <alternativeName>
        <fullName evidence="8">4'-phosphopantetheinyl transferase AcpS</fullName>
    </alternativeName>
</protein>
<proteinExistence type="inferred from homology"/>
<name>A0A975B0R4_9BACT</name>
<keyword evidence="4 8" id="KW-0276">Fatty acid metabolism</keyword>
<dbReference type="GO" id="GO:0005737">
    <property type="term" value="C:cytoplasm"/>
    <property type="evidence" value="ECO:0007669"/>
    <property type="project" value="UniProtKB-SubCell"/>
</dbReference>
<dbReference type="EMBL" id="CP046072">
    <property type="protein sequence ID" value="QSZ42116.1"/>
    <property type="molecule type" value="Genomic_DNA"/>
</dbReference>
<dbReference type="NCBIfam" id="TIGR00556">
    <property type="entry name" value="pantethn_trn"/>
    <property type="match status" value="1"/>
</dbReference>
<evidence type="ECO:0000256" key="7">
    <source>
        <dbReference type="ARBA" id="ARBA00023160"/>
    </source>
</evidence>
<feature type="domain" description="4'-phosphopantetheinyl transferase" evidence="9">
    <location>
        <begin position="2"/>
        <end position="110"/>
    </location>
</feature>
<evidence type="ECO:0000313" key="10">
    <source>
        <dbReference type="EMBL" id="QSZ42116.1"/>
    </source>
</evidence>
<sequence>MIGIDLIKTSRMNRLMERFGEKGLLKFLSSDEISLVKNYKTAAGFWAIKEALSKAIGTGIGRDCSFHDIRIYKTDLGAPKLALSSKVIEKFGIVDVSISITHDGEYAIGVVALETIKSSATNKIKQF</sequence>
<evidence type="ECO:0000256" key="6">
    <source>
        <dbReference type="ARBA" id="ARBA00023098"/>
    </source>
</evidence>
<dbReference type="GO" id="GO:0000287">
    <property type="term" value="F:magnesium ion binding"/>
    <property type="evidence" value="ECO:0007669"/>
    <property type="project" value="UniProtKB-UniRule"/>
</dbReference>
<dbReference type="InterPro" id="IPR008278">
    <property type="entry name" value="4-PPantetheinyl_Trfase_dom"/>
</dbReference>
<comment type="similarity">
    <text evidence="8">Belongs to the P-Pant transferase superfamily. AcpS family.</text>
</comment>